<feature type="compositionally biased region" description="Basic and acidic residues" evidence="1">
    <location>
        <begin position="188"/>
        <end position="203"/>
    </location>
</feature>
<dbReference type="Proteomes" id="UP000799770">
    <property type="component" value="Unassembled WGS sequence"/>
</dbReference>
<dbReference type="Pfam" id="PF07039">
    <property type="entry name" value="SGF29_Tudor"/>
    <property type="match status" value="1"/>
</dbReference>
<sequence>MAARSRPRAQLKEEVDEERSIWSQIRADAKRVDQLMEQSNKASKKIVDLSDEQAARLGRGESPSASIDADLEKSLRENIRIVEDIQNLIESESGSNDILKQLEILAALRDAHEPDPITTSRATSVNKGNRERQKRKHTDSLDDRESIAADSPGGGGGPSPKVMTSTKERFMQKSGGSRAGSVPVQRESSVKAEDAGETLDHQKSRLHSGTEVLYRHSNPKSRSLQTEGEGILCRVTTVIGEGKQRRYEIIDADPDPPQPNVPYRASVKDLIPIPEPSDSGGEKGEKGEKGGKGVLGDLKGGTRVLALYPGTTTFYKAEVVAGWRAGATVVKEEGKDDIVGASGGNLVRLRFEGEDEADREMSVERRYVLPER</sequence>
<dbReference type="InterPro" id="IPR037802">
    <property type="entry name" value="SGF29"/>
</dbReference>
<organism evidence="3 4">
    <name type="scientific">Lophiotrema nucula</name>
    <dbReference type="NCBI Taxonomy" id="690887"/>
    <lineage>
        <taxon>Eukaryota</taxon>
        <taxon>Fungi</taxon>
        <taxon>Dikarya</taxon>
        <taxon>Ascomycota</taxon>
        <taxon>Pezizomycotina</taxon>
        <taxon>Dothideomycetes</taxon>
        <taxon>Pleosporomycetidae</taxon>
        <taxon>Pleosporales</taxon>
        <taxon>Lophiotremataceae</taxon>
        <taxon>Lophiotrema</taxon>
    </lineage>
</organism>
<name>A0A6A5ZTX7_9PLEO</name>
<evidence type="ECO:0000313" key="3">
    <source>
        <dbReference type="EMBL" id="KAF2122716.1"/>
    </source>
</evidence>
<feature type="domain" description="SGF29 C-terminal" evidence="2">
    <location>
        <begin position="202"/>
        <end position="372"/>
    </location>
</feature>
<feature type="region of interest" description="Disordered" evidence="1">
    <location>
        <begin position="272"/>
        <end position="295"/>
    </location>
</feature>
<evidence type="ECO:0000313" key="4">
    <source>
        <dbReference type="Proteomes" id="UP000799770"/>
    </source>
</evidence>
<feature type="region of interest" description="Disordered" evidence="1">
    <location>
        <begin position="36"/>
        <end position="71"/>
    </location>
</feature>
<dbReference type="InterPro" id="IPR047288">
    <property type="entry name" value="Tudor_SGF29_rpt1"/>
</dbReference>
<dbReference type="PANTHER" id="PTHR21539">
    <property type="entry name" value="SAGA-ASSOCIATED FACTOR 29"/>
    <property type="match status" value="1"/>
</dbReference>
<gene>
    <name evidence="3" type="ORF">BDV96DRAFT_481527</name>
</gene>
<keyword evidence="4" id="KW-1185">Reference proteome</keyword>
<feature type="compositionally biased region" description="Polar residues" evidence="1">
    <location>
        <begin position="117"/>
        <end position="127"/>
    </location>
</feature>
<dbReference type="InterPro" id="IPR010750">
    <property type="entry name" value="SGF29_tudor-like_dom"/>
</dbReference>
<proteinExistence type="predicted"/>
<accession>A0A6A5ZTX7</accession>
<dbReference type="Gene3D" id="2.30.30.140">
    <property type="match status" value="1"/>
</dbReference>
<feature type="region of interest" description="Disordered" evidence="1">
    <location>
        <begin position="115"/>
        <end position="212"/>
    </location>
</feature>
<dbReference type="GO" id="GO:0000124">
    <property type="term" value="C:SAGA complex"/>
    <property type="evidence" value="ECO:0007669"/>
    <property type="project" value="InterPro"/>
</dbReference>
<dbReference type="AlphaFoldDB" id="A0A6A5ZTX7"/>
<evidence type="ECO:0000256" key="1">
    <source>
        <dbReference type="SAM" id="MobiDB-lite"/>
    </source>
</evidence>
<protein>
    <submittedName>
        <fullName evidence="3">SGF29 tudor-like domain-containing protein</fullName>
    </submittedName>
</protein>
<evidence type="ECO:0000259" key="2">
    <source>
        <dbReference type="PROSITE" id="PS51518"/>
    </source>
</evidence>
<dbReference type="OrthoDB" id="10265994at2759"/>
<feature type="compositionally biased region" description="Basic and acidic residues" evidence="1">
    <location>
        <begin position="280"/>
        <end position="291"/>
    </location>
</feature>
<dbReference type="PANTHER" id="PTHR21539:SF0">
    <property type="entry name" value="SAGA-ASSOCIATED FACTOR 29"/>
    <property type="match status" value="1"/>
</dbReference>
<dbReference type="EMBL" id="ML977310">
    <property type="protein sequence ID" value="KAF2122716.1"/>
    <property type="molecule type" value="Genomic_DNA"/>
</dbReference>
<reference evidence="3" key="1">
    <citation type="journal article" date="2020" name="Stud. Mycol.">
        <title>101 Dothideomycetes genomes: a test case for predicting lifestyles and emergence of pathogens.</title>
        <authorList>
            <person name="Haridas S."/>
            <person name="Albert R."/>
            <person name="Binder M."/>
            <person name="Bloem J."/>
            <person name="Labutti K."/>
            <person name="Salamov A."/>
            <person name="Andreopoulos B."/>
            <person name="Baker S."/>
            <person name="Barry K."/>
            <person name="Bills G."/>
            <person name="Bluhm B."/>
            <person name="Cannon C."/>
            <person name="Castanera R."/>
            <person name="Culley D."/>
            <person name="Daum C."/>
            <person name="Ezra D."/>
            <person name="Gonzalez J."/>
            <person name="Henrissat B."/>
            <person name="Kuo A."/>
            <person name="Liang C."/>
            <person name="Lipzen A."/>
            <person name="Lutzoni F."/>
            <person name="Magnuson J."/>
            <person name="Mondo S."/>
            <person name="Nolan M."/>
            <person name="Ohm R."/>
            <person name="Pangilinan J."/>
            <person name="Park H.-J."/>
            <person name="Ramirez L."/>
            <person name="Alfaro M."/>
            <person name="Sun H."/>
            <person name="Tritt A."/>
            <person name="Yoshinaga Y."/>
            <person name="Zwiers L.-H."/>
            <person name="Turgeon B."/>
            <person name="Goodwin S."/>
            <person name="Spatafora J."/>
            <person name="Crous P."/>
            <person name="Grigoriev I."/>
        </authorList>
    </citation>
    <scope>NUCLEOTIDE SEQUENCE</scope>
    <source>
        <strain evidence="3">CBS 627.86</strain>
    </source>
</reference>
<feature type="compositionally biased region" description="Basic and acidic residues" evidence="1">
    <location>
        <begin position="138"/>
        <end position="147"/>
    </location>
</feature>
<dbReference type="CDD" id="cd20393">
    <property type="entry name" value="Tudor_SGF29_rpt1"/>
    <property type="match status" value="1"/>
</dbReference>
<dbReference type="PROSITE" id="PS51518">
    <property type="entry name" value="SGF29_C"/>
    <property type="match status" value="1"/>
</dbReference>